<gene>
    <name evidence="1" type="ORF">BSZ32_13255</name>
</gene>
<comment type="caution">
    <text evidence="1">The sequence shown here is derived from an EMBL/GenBank/DDBJ whole genome shotgun (WGS) entry which is preliminary data.</text>
</comment>
<name>A0A2S7U4C3_9BACT</name>
<dbReference type="AlphaFoldDB" id="A0A2S7U4C3"/>
<organism evidence="1 2">
    <name type="scientific">Rubritalea profundi</name>
    <dbReference type="NCBI Taxonomy" id="1658618"/>
    <lineage>
        <taxon>Bacteria</taxon>
        <taxon>Pseudomonadati</taxon>
        <taxon>Verrucomicrobiota</taxon>
        <taxon>Verrucomicrobiia</taxon>
        <taxon>Verrucomicrobiales</taxon>
        <taxon>Rubritaleaceae</taxon>
        <taxon>Rubritalea</taxon>
    </lineage>
</organism>
<keyword evidence="2" id="KW-1185">Reference proteome</keyword>
<reference evidence="1 2" key="1">
    <citation type="submission" date="2016-12" db="EMBL/GenBank/DDBJ databases">
        <title>Study of bacterial adaptation to deep sea.</title>
        <authorList>
            <person name="Song J."/>
            <person name="Yoshizawa S."/>
            <person name="Kogure K."/>
        </authorList>
    </citation>
    <scope>NUCLEOTIDE SEQUENCE [LARGE SCALE GENOMIC DNA]</scope>
    <source>
        <strain evidence="1 2">SAORIC-165</strain>
    </source>
</reference>
<dbReference type="Proteomes" id="UP000239907">
    <property type="component" value="Unassembled WGS sequence"/>
</dbReference>
<sequence>MGSEMWCGLRRAIVDLSANAGAEATRPLADLLNERSSSVFALEPIFCVALFIMRSIQHLFTSSAKWSDAALAKKWRIILADTEIEHG</sequence>
<proteinExistence type="predicted"/>
<dbReference type="EMBL" id="MQWA01000001">
    <property type="protein sequence ID" value="PQJ29357.1"/>
    <property type="molecule type" value="Genomic_DNA"/>
</dbReference>
<evidence type="ECO:0000313" key="1">
    <source>
        <dbReference type="EMBL" id="PQJ29357.1"/>
    </source>
</evidence>
<protein>
    <submittedName>
        <fullName evidence="1">Uncharacterized protein</fullName>
    </submittedName>
</protein>
<evidence type="ECO:0000313" key="2">
    <source>
        <dbReference type="Proteomes" id="UP000239907"/>
    </source>
</evidence>
<accession>A0A2S7U4C3</accession>